<proteinExistence type="predicted"/>
<reference evidence="1 2" key="1">
    <citation type="submission" date="2024-02" db="EMBL/GenBank/DDBJ databases">
        <title>Lysinimicrobium sediminis NBRC 112286.</title>
        <authorList>
            <person name="Ichikawa N."/>
            <person name="Katano-Makiyama Y."/>
            <person name="Hidaka K."/>
        </authorList>
    </citation>
    <scope>NUCLEOTIDE SEQUENCE [LARGE SCALE GENOMIC DNA]</scope>
    <source>
        <strain evidence="1 2">NBRC 112286</strain>
    </source>
</reference>
<name>A0ABP9WG45_9MICO</name>
<dbReference type="Gene3D" id="2.130.10.30">
    <property type="entry name" value="Regulator of chromosome condensation 1/beta-lactamase-inhibitor protein II"/>
    <property type="match status" value="2"/>
</dbReference>
<dbReference type="InterPro" id="IPR000408">
    <property type="entry name" value="Reg_chr_condens"/>
</dbReference>
<dbReference type="RefSeq" id="WP_286216055.1">
    <property type="nucleotide sequence ID" value="NZ_AP027736.1"/>
</dbReference>
<dbReference type="Proteomes" id="UP001426770">
    <property type="component" value="Unassembled WGS sequence"/>
</dbReference>
<dbReference type="SUPFAM" id="SSF50985">
    <property type="entry name" value="RCC1/BLIP-II"/>
    <property type="match status" value="2"/>
</dbReference>
<keyword evidence="2" id="KW-1185">Reference proteome</keyword>
<dbReference type="PANTHER" id="PTHR45982:SF1">
    <property type="entry name" value="REGULATOR OF CHROMOSOME CONDENSATION"/>
    <property type="match status" value="1"/>
</dbReference>
<sequence length="413" mass="42296">MGWFGRGPRKSSGSTLWAWGPGDLGQLGDGRGPGVHRPAPLRTTSEIIEVSGGHSFALARCADGTVLAWGSNENGELGDGSRTSRSKPGRVDGLSDVVAVAAGVASGYALRGDGTVWAWGANNGYQLGDGSQEGRLRPNRIVALKDVVGIAAGEFTAYALKSDGTVWSWGANGAGECGNGFDLGAVPTPTEVFNFRFMTPDGGMGECHSIAELAEATGGIVSIAAGYRAAYALGRSGVVVAWGSNENGQLGNGNSRPDHVARFDLMNGYVQWAIVEQLPPAIQITSRGNSAYALAEDGTVWSWGANEYGQLGAAPSTDPFITALAAIAKNSSRTLPGLVDGLTNVVQIATSADTAYALKSDGSVWAWGEGEYGCLGDGTTANRARPSRVDLGGPVTQIAGGLINGYAVGAATA</sequence>
<dbReference type="InterPro" id="IPR009091">
    <property type="entry name" value="RCC1/BLIP-II"/>
</dbReference>
<organism evidence="1 2">
    <name type="scientific">Demequina sediminis</name>
    <dbReference type="NCBI Taxonomy" id="1930058"/>
    <lineage>
        <taxon>Bacteria</taxon>
        <taxon>Bacillati</taxon>
        <taxon>Actinomycetota</taxon>
        <taxon>Actinomycetes</taxon>
        <taxon>Micrococcales</taxon>
        <taxon>Demequinaceae</taxon>
        <taxon>Demequina</taxon>
    </lineage>
</organism>
<dbReference type="InterPro" id="IPR051553">
    <property type="entry name" value="Ran_GTPase-activating"/>
</dbReference>
<dbReference type="Pfam" id="PF00415">
    <property type="entry name" value="RCC1"/>
    <property type="match status" value="5"/>
</dbReference>
<comment type="caution">
    <text evidence="1">The sequence shown here is derived from an EMBL/GenBank/DDBJ whole genome shotgun (WGS) entry which is preliminary data.</text>
</comment>
<gene>
    <name evidence="1" type="ORF">Lsed01_00395</name>
</gene>
<dbReference type="Pfam" id="PF13540">
    <property type="entry name" value="RCC1_2"/>
    <property type="match status" value="1"/>
</dbReference>
<evidence type="ECO:0008006" key="3">
    <source>
        <dbReference type="Google" id="ProtNLM"/>
    </source>
</evidence>
<dbReference type="EMBL" id="BAABRR010000001">
    <property type="protein sequence ID" value="GAA5517978.1"/>
    <property type="molecule type" value="Genomic_DNA"/>
</dbReference>
<accession>A0ABP9WG45</accession>
<dbReference type="PROSITE" id="PS50012">
    <property type="entry name" value="RCC1_3"/>
    <property type="match status" value="7"/>
</dbReference>
<evidence type="ECO:0000313" key="2">
    <source>
        <dbReference type="Proteomes" id="UP001426770"/>
    </source>
</evidence>
<protein>
    <recommendedName>
        <fullName evidence="3">Chromosome condensation regulator RCC1</fullName>
    </recommendedName>
</protein>
<dbReference type="PRINTS" id="PR00633">
    <property type="entry name" value="RCCNDNSATION"/>
</dbReference>
<dbReference type="PANTHER" id="PTHR45982">
    <property type="entry name" value="REGULATOR OF CHROMOSOME CONDENSATION"/>
    <property type="match status" value="1"/>
</dbReference>
<evidence type="ECO:0000313" key="1">
    <source>
        <dbReference type="EMBL" id="GAA5517978.1"/>
    </source>
</evidence>